<sequence length="135" mass="15352">MIELKWFRAKPPRLLATVSLSEFPTEFLSLSNGPTTYRSKKLIVRSTGHPNIRQRNTTTVWNLRGVRNGFNGIRIIIAGMLNGGWKENNASDLTPSKVKTAFLYSVSAIESFEISLKIFDRMETRTVTRSIFQSQ</sequence>
<accession>A0A5B0S048</accession>
<dbReference type="AlphaFoldDB" id="A0A5B0S048"/>
<gene>
    <name evidence="1" type="ORF">PGTUg99_026831</name>
</gene>
<reference evidence="1 2" key="1">
    <citation type="submission" date="2019-05" db="EMBL/GenBank/DDBJ databases">
        <title>Emergence of the Ug99 lineage of the wheat stem rust pathogen through somatic hybridization.</title>
        <authorList>
            <person name="Li F."/>
            <person name="Upadhyaya N.M."/>
            <person name="Sperschneider J."/>
            <person name="Matny O."/>
            <person name="Nguyen-Phuc H."/>
            <person name="Mago R."/>
            <person name="Raley C."/>
            <person name="Miller M.E."/>
            <person name="Silverstein K.A.T."/>
            <person name="Henningsen E."/>
            <person name="Hirsch C.D."/>
            <person name="Visser B."/>
            <person name="Pretorius Z.A."/>
            <person name="Steffenson B.J."/>
            <person name="Schwessinger B."/>
            <person name="Dodds P.N."/>
            <person name="Figueroa M."/>
        </authorList>
    </citation>
    <scope>NUCLEOTIDE SEQUENCE [LARGE SCALE GENOMIC DNA]</scope>
    <source>
        <strain evidence="1 2">Ug99</strain>
    </source>
</reference>
<evidence type="ECO:0000313" key="1">
    <source>
        <dbReference type="EMBL" id="KAA1130859.1"/>
    </source>
</evidence>
<comment type="caution">
    <text evidence="1">The sequence shown here is derived from an EMBL/GenBank/DDBJ whole genome shotgun (WGS) entry which is preliminary data.</text>
</comment>
<name>A0A5B0S048_PUCGR</name>
<dbReference type="EMBL" id="VDEP01000106">
    <property type="protein sequence ID" value="KAA1130859.1"/>
    <property type="molecule type" value="Genomic_DNA"/>
</dbReference>
<evidence type="ECO:0000313" key="2">
    <source>
        <dbReference type="Proteomes" id="UP000325313"/>
    </source>
</evidence>
<protein>
    <submittedName>
        <fullName evidence="1">Uncharacterized protein</fullName>
    </submittedName>
</protein>
<dbReference type="Proteomes" id="UP000325313">
    <property type="component" value="Unassembled WGS sequence"/>
</dbReference>
<organism evidence="1 2">
    <name type="scientific">Puccinia graminis f. sp. tritici</name>
    <dbReference type="NCBI Taxonomy" id="56615"/>
    <lineage>
        <taxon>Eukaryota</taxon>
        <taxon>Fungi</taxon>
        <taxon>Dikarya</taxon>
        <taxon>Basidiomycota</taxon>
        <taxon>Pucciniomycotina</taxon>
        <taxon>Pucciniomycetes</taxon>
        <taxon>Pucciniales</taxon>
        <taxon>Pucciniaceae</taxon>
        <taxon>Puccinia</taxon>
    </lineage>
</organism>
<proteinExistence type="predicted"/>